<feature type="transmembrane region" description="Helical" evidence="5">
    <location>
        <begin position="79"/>
        <end position="101"/>
    </location>
</feature>
<gene>
    <name evidence="7" type="ORF">EDS130_LOCUS13818</name>
    <name evidence="8" type="ORF">XAT740_LOCUS19617</name>
</gene>
<evidence type="ECO:0000313" key="9">
    <source>
        <dbReference type="Proteomes" id="UP000663828"/>
    </source>
</evidence>
<feature type="transmembrane region" description="Helical" evidence="5">
    <location>
        <begin position="122"/>
        <end position="146"/>
    </location>
</feature>
<feature type="domain" description="G-protein coupled receptors family 1 profile" evidence="6">
    <location>
        <begin position="22"/>
        <end position="282"/>
    </location>
</feature>
<comment type="caution">
    <text evidence="8">The sequence shown here is derived from an EMBL/GenBank/DDBJ whole genome shotgun (WGS) entry which is preliminary data.</text>
</comment>
<dbReference type="SUPFAM" id="SSF81321">
    <property type="entry name" value="Family A G protein-coupled receptor-like"/>
    <property type="match status" value="1"/>
</dbReference>
<dbReference type="Proteomes" id="UP000663828">
    <property type="component" value="Unassembled WGS sequence"/>
</dbReference>
<evidence type="ECO:0000256" key="4">
    <source>
        <dbReference type="ARBA" id="ARBA00023136"/>
    </source>
</evidence>
<accession>A0A814QXC5</accession>
<feature type="transmembrane region" description="Helical" evidence="5">
    <location>
        <begin position="12"/>
        <end position="32"/>
    </location>
</feature>
<reference evidence="8" key="1">
    <citation type="submission" date="2021-02" db="EMBL/GenBank/DDBJ databases">
        <authorList>
            <person name="Nowell W R."/>
        </authorList>
    </citation>
    <scope>NUCLEOTIDE SEQUENCE</scope>
</reference>
<dbReference type="EMBL" id="CAJNOJ010000055">
    <property type="protein sequence ID" value="CAF0979916.1"/>
    <property type="molecule type" value="Genomic_DNA"/>
</dbReference>
<dbReference type="InterPro" id="IPR017452">
    <property type="entry name" value="GPCR_Rhodpsn_7TM"/>
</dbReference>
<keyword evidence="9" id="KW-1185">Reference proteome</keyword>
<sequence length="317" mass="36946">MAVSDSARASLYLITIIPSLIATLINLYYLLFDRTLRAALNNHVIILVLLFVLIFDSTTVVCSIRFYRTGIVLAPNPAFCMIETFIDSTVTVIITYLMAWASIERHILIFYSHWFATKSKRFVFHYFPLFICLIYPIIIYSFMLFIQPCTIQLDYHRTQCGFYDCVTSNKNLAIFDVLAHNFIPITIVFTLNIALFIRVLCHRHRVQQRIDWRNYKKMAIQILLIATVFILFLFPPIILYTAYSFGLSWTIGADYISDGVYFGFYAFMLIPFASLTSLPKLRKKCKNIIFFWQRHPAVNPEAVLLARIKPNQTINKY</sequence>
<feature type="transmembrane region" description="Helical" evidence="5">
    <location>
        <begin position="182"/>
        <end position="201"/>
    </location>
</feature>
<dbReference type="Gene3D" id="1.20.1070.10">
    <property type="entry name" value="Rhodopsin 7-helix transmembrane proteins"/>
    <property type="match status" value="1"/>
</dbReference>
<keyword evidence="3 5" id="KW-1133">Transmembrane helix</keyword>
<dbReference type="Proteomes" id="UP000663852">
    <property type="component" value="Unassembled WGS sequence"/>
</dbReference>
<dbReference type="AlphaFoldDB" id="A0A814QXC5"/>
<name>A0A814QXC5_ADIRI</name>
<evidence type="ECO:0000256" key="1">
    <source>
        <dbReference type="ARBA" id="ARBA00004370"/>
    </source>
</evidence>
<proteinExistence type="predicted"/>
<feature type="transmembrane region" description="Helical" evidence="5">
    <location>
        <begin position="44"/>
        <end position="67"/>
    </location>
</feature>
<dbReference type="CDD" id="cd00637">
    <property type="entry name" value="7tm_classA_rhodopsin-like"/>
    <property type="match status" value="1"/>
</dbReference>
<evidence type="ECO:0000313" key="8">
    <source>
        <dbReference type="EMBL" id="CAF1125511.1"/>
    </source>
</evidence>
<evidence type="ECO:0000256" key="3">
    <source>
        <dbReference type="ARBA" id="ARBA00022989"/>
    </source>
</evidence>
<evidence type="ECO:0000259" key="6">
    <source>
        <dbReference type="PROSITE" id="PS50262"/>
    </source>
</evidence>
<comment type="subcellular location">
    <subcellularLocation>
        <location evidence="1">Membrane</location>
    </subcellularLocation>
</comment>
<organism evidence="8 9">
    <name type="scientific">Adineta ricciae</name>
    <name type="common">Rotifer</name>
    <dbReference type="NCBI Taxonomy" id="249248"/>
    <lineage>
        <taxon>Eukaryota</taxon>
        <taxon>Metazoa</taxon>
        <taxon>Spiralia</taxon>
        <taxon>Gnathifera</taxon>
        <taxon>Rotifera</taxon>
        <taxon>Eurotatoria</taxon>
        <taxon>Bdelloidea</taxon>
        <taxon>Adinetida</taxon>
        <taxon>Adinetidae</taxon>
        <taxon>Adineta</taxon>
    </lineage>
</organism>
<evidence type="ECO:0000256" key="2">
    <source>
        <dbReference type="ARBA" id="ARBA00022692"/>
    </source>
</evidence>
<dbReference type="GO" id="GO:0016020">
    <property type="term" value="C:membrane"/>
    <property type="evidence" value="ECO:0007669"/>
    <property type="project" value="UniProtKB-SubCell"/>
</dbReference>
<evidence type="ECO:0000256" key="5">
    <source>
        <dbReference type="SAM" id="Phobius"/>
    </source>
</evidence>
<feature type="transmembrane region" description="Helical" evidence="5">
    <location>
        <begin position="260"/>
        <end position="278"/>
    </location>
</feature>
<keyword evidence="2 5" id="KW-0812">Transmembrane</keyword>
<feature type="transmembrane region" description="Helical" evidence="5">
    <location>
        <begin position="222"/>
        <end position="240"/>
    </location>
</feature>
<dbReference type="EMBL" id="CAJNOR010001343">
    <property type="protein sequence ID" value="CAF1125511.1"/>
    <property type="molecule type" value="Genomic_DNA"/>
</dbReference>
<evidence type="ECO:0000313" key="7">
    <source>
        <dbReference type="EMBL" id="CAF0979916.1"/>
    </source>
</evidence>
<dbReference type="PROSITE" id="PS50262">
    <property type="entry name" value="G_PROTEIN_RECEP_F1_2"/>
    <property type="match status" value="1"/>
</dbReference>
<keyword evidence="4 5" id="KW-0472">Membrane</keyword>
<protein>
    <recommendedName>
        <fullName evidence="6">G-protein coupled receptors family 1 profile domain-containing protein</fullName>
    </recommendedName>
</protein>